<feature type="region of interest" description="Disordered" evidence="5">
    <location>
        <begin position="186"/>
        <end position="214"/>
    </location>
</feature>
<evidence type="ECO:0000256" key="2">
    <source>
        <dbReference type="ARBA" id="ARBA00022490"/>
    </source>
</evidence>
<dbReference type="Gene3D" id="3.30.56.30">
    <property type="entry name" value="Signal recognition particle, SRP19-like subunit"/>
    <property type="match status" value="1"/>
</dbReference>
<dbReference type="OrthoDB" id="2190947at2759"/>
<evidence type="ECO:0000313" key="7">
    <source>
        <dbReference type="Proteomes" id="UP000800235"/>
    </source>
</evidence>
<dbReference type="InterPro" id="IPR036521">
    <property type="entry name" value="SRP19-like_sf"/>
</dbReference>
<keyword evidence="7" id="KW-1185">Reference proteome</keyword>
<organism evidence="6 7">
    <name type="scientific">Tothia fuscella</name>
    <dbReference type="NCBI Taxonomy" id="1048955"/>
    <lineage>
        <taxon>Eukaryota</taxon>
        <taxon>Fungi</taxon>
        <taxon>Dikarya</taxon>
        <taxon>Ascomycota</taxon>
        <taxon>Pezizomycotina</taxon>
        <taxon>Dothideomycetes</taxon>
        <taxon>Pleosporomycetidae</taxon>
        <taxon>Venturiales</taxon>
        <taxon>Cylindrosympodiaceae</taxon>
        <taxon>Tothia</taxon>
    </lineage>
</organism>
<proteinExistence type="predicted"/>
<name>A0A9P4NUA8_9PEZI</name>
<dbReference type="PANTHER" id="PTHR17453">
    <property type="entry name" value="SIGNAL RECOGNITION PARTICLE 19 KD PROTEIN"/>
    <property type="match status" value="1"/>
</dbReference>
<dbReference type="SUPFAM" id="SSF69695">
    <property type="entry name" value="SRP19"/>
    <property type="match status" value="1"/>
</dbReference>
<reference evidence="6" key="1">
    <citation type="journal article" date="2020" name="Stud. Mycol.">
        <title>101 Dothideomycetes genomes: a test case for predicting lifestyles and emergence of pathogens.</title>
        <authorList>
            <person name="Haridas S."/>
            <person name="Albert R."/>
            <person name="Binder M."/>
            <person name="Bloem J."/>
            <person name="Labutti K."/>
            <person name="Salamov A."/>
            <person name="Andreopoulos B."/>
            <person name="Baker S."/>
            <person name="Barry K."/>
            <person name="Bills G."/>
            <person name="Bluhm B."/>
            <person name="Cannon C."/>
            <person name="Castanera R."/>
            <person name="Culley D."/>
            <person name="Daum C."/>
            <person name="Ezra D."/>
            <person name="Gonzalez J."/>
            <person name="Henrissat B."/>
            <person name="Kuo A."/>
            <person name="Liang C."/>
            <person name="Lipzen A."/>
            <person name="Lutzoni F."/>
            <person name="Magnuson J."/>
            <person name="Mondo S."/>
            <person name="Nolan M."/>
            <person name="Ohm R."/>
            <person name="Pangilinan J."/>
            <person name="Park H.-J."/>
            <person name="Ramirez L."/>
            <person name="Alfaro M."/>
            <person name="Sun H."/>
            <person name="Tritt A."/>
            <person name="Yoshinaga Y."/>
            <person name="Zwiers L.-H."/>
            <person name="Turgeon B."/>
            <person name="Goodwin S."/>
            <person name="Spatafora J."/>
            <person name="Crous P."/>
            <person name="Grigoriev I."/>
        </authorList>
    </citation>
    <scope>NUCLEOTIDE SEQUENCE</scope>
    <source>
        <strain evidence="6">CBS 130266</strain>
    </source>
</reference>
<dbReference type="PANTHER" id="PTHR17453:SF0">
    <property type="entry name" value="SIGNAL RECOGNITION PARTICLE 19 KDA PROTEIN"/>
    <property type="match status" value="1"/>
</dbReference>
<dbReference type="GO" id="GO:0008312">
    <property type="term" value="F:7S RNA binding"/>
    <property type="evidence" value="ECO:0007669"/>
    <property type="project" value="InterPro"/>
</dbReference>
<comment type="caution">
    <text evidence="6">The sequence shown here is derived from an EMBL/GenBank/DDBJ whole genome shotgun (WGS) entry which is preliminary data.</text>
</comment>
<dbReference type="GO" id="GO:0006617">
    <property type="term" value="P:SRP-dependent cotranslational protein targeting to membrane, signal sequence recognition"/>
    <property type="evidence" value="ECO:0007669"/>
    <property type="project" value="TreeGrafter"/>
</dbReference>
<dbReference type="FunFam" id="3.30.56.30:FF:000003">
    <property type="entry name" value="Signal recognition particle SEC65 subunit"/>
    <property type="match status" value="1"/>
</dbReference>
<dbReference type="EMBL" id="MU007032">
    <property type="protein sequence ID" value="KAF2431414.1"/>
    <property type="molecule type" value="Genomic_DNA"/>
</dbReference>
<dbReference type="Proteomes" id="UP000800235">
    <property type="component" value="Unassembled WGS sequence"/>
</dbReference>
<accession>A0A9P4NUA8</accession>
<evidence type="ECO:0000256" key="5">
    <source>
        <dbReference type="SAM" id="MobiDB-lite"/>
    </source>
</evidence>
<evidence type="ECO:0000256" key="4">
    <source>
        <dbReference type="ARBA" id="ARBA00023274"/>
    </source>
</evidence>
<dbReference type="GO" id="GO:0005786">
    <property type="term" value="C:signal recognition particle, endoplasmic reticulum targeting"/>
    <property type="evidence" value="ECO:0007669"/>
    <property type="project" value="UniProtKB-KW"/>
</dbReference>
<evidence type="ECO:0000256" key="1">
    <source>
        <dbReference type="ARBA" id="ARBA00004496"/>
    </source>
</evidence>
<dbReference type="InterPro" id="IPR002778">
    <property type="entry name" value="Signal_recog_particle_SRP19"/>
</dbReference>
<gene>
    <name evidence="6" type="ORF">EJ08DRAFT_587330</name>
</gene>
<sequence length="214" mass="23213">MDPADIPSVARPQAPQKPQFDASKAKRWICLYPIYFDAAKTRTEGRRVGKEQAVLNPLARSIASACAQEGFQVYFEATKLHPKDWANPGRVRIELKSGDGRPKRSHIKNKHQLYYAVSRYLQAHPTTADMPMEMPIRGMPMPDKPPGPPAVPRGWKVNDILPLHSAAASGGGVSEDFLKDMMAEMGGQAPGGAIGAPSTSAGASKKKEKKKGKA</sequence>
<dbReference type="Pfam" id="PF01922">
    <property type="entry name" value="SRP19"/>
    <property type="match status" value="1"/>
</dbReference>
<feature type="region of interest" description="Disordered" evidence="5">
    <location>
        <begin position="1"/>
        <end position="20"/>
    </location>
</feature>
<keyword evidence="4" id="KW-0687">Ribonucleoprotein</keyword>
<keyword evidence="2" id="KW-0963">Cytoplasm</keyword>
<evidence type="ECO:0000313" key="6">
    <source>
        <dbReference type="EMBL" id="KAF2431414.1"/>
    </source>
</evidence>
<comment type="subcellular location">
    <subcellularLocation>
        <location evidence="1">Cytoplasm</location>
    </subcellularLocation>
</comment>
<dbReference type="AlphaFoldDB" id="A0A9P4NUA8"/>
<evidence type="ECO:0000256" key="3">
    <source>
        <dbReference type="ARBA" id="ARBA00023135"/>
    </source>
</evidence>
<feature type="compositionally biased region" description="Basic residues" evidence="5">
    <location>
        <begin position="204"/>
        <end position="214"/>
    </location>
</feature>
<protein>
    <submittedName>
        <fullName evidence="6">Signal recognition particle, SRP19 subunit</fullName>
    </submittedName>
</protein>
<keyword evidence="3" id="KW-0733">Signal recognition particle</keyword>